<organism evidence="1">
    <name type="scientific">marine metagenome</name>
    <dbReference type="NCBI Taxonomy" id="408172"/>
    <lineage>
        <taxon>unclassified sequences</taxon>
        <taxon>metagenomes</taxon>
        <taxon>ecological metagenomes</taxon>
    </lineage>
</organism>
<name>A0A383F294_9ZZZZ</name>
<protein>
    <submittedName>
        <fullName evidence="1">Uncharacterized protein</fullName>
    </submittedName>
</protein>
<proteinExistence type="predicted"/>
<reference evidence="1" key="1">
    <citation type="submission" date="2018-05" db="EMBL/GenBank/DDBJ databases">
        <authorList>
            <person name="Lanie J.A."/>
            <person name="Ng W.-L."/>
            <person name="Kazmierczak K.M."/>
            <person name="Andrzejewski T.M."/>
            <person name="Davidsen T.M."/>
            <person name="Wayne K.J."/>
            <person name="Tettelin H."/>
            <person name="Glass J.I."/>
            <person name="Rusch D."/>
            <person name="Podicherti R."/>
            <person name="Tsui H.-C.T."/>
            <person name="Winkler M.E."/>
        </authorList>
    </citation>
    <scope>NUCLEOTIDE SEQUENCE</scope>
</reference>
<sequence length="51" mass="5562">MGSDGDPTYCFEIVIPNPVGIWAGPVGRRHSPYRVISPEATVSHAHCLSQR</sequence>
<feature type="non-terminal residue" evidence="1">
    <location>
        <position position="51"/>
    </location>
</feature>
<accession>A0A383F294</accession>
<dbReference type="EMBL" id="UINC01230726">
    <property type="protein sequence ID" value="SVE62974.1"/>
    <property type="molecule type" value="Genomic_DNA"/>
</dbReference>
<gene>
    <name evidence="1" type="ORF">METZ01_LOCUS515828</name>
</gene>
<dbReference type="AlphaFoldDB" id="A0A383F294"/>
<evidence type="ECO:0000313" key="1">
    <source>
        <dbReference type="EMBL" id="SVE62974.1"/>
    </source>
</evidence>